<dbReference type="Proteomes" id="UP000001360">
    <property type="component" value="Chromosome"/>
</dbReference>
<keyword evidence="1" id="KW-1133">Transmembrane helix</keyword>
<name>B7GSY3_BIFLS</name>
<accession>B7GSY3</accession>
<evidence type="ECO:0000313" key="3">
    <source>
        <dbReference type="Proteomes" id="UP000001360"/>
    </source>
</evidence>
<dbReference type="AlphaFoldDB" id="B7GSY3"/>
<feature type="transmembrane region" description="Helical" evidence="1">
    <location>
        <begin position="6"/>
        <end position="28"/>
    </location>
</feature>
<proteinExistence type="predicted"/>
<dbReference type="EMBL" id="CP001095">
    <property type="protein sequence ID" value="ACJ52813.1"/>
    <property type="molecule type" value="Genomic_DNA"/>
</dbReference>
<sequence>MVCILWDASVGVQLLIIGMPYGAFLLLLRVMDKYLGKNSDEEGKGEPMSNKTHEHRNGVWLMIVTVVASMLEGTKEVLLNSLAGLLGGFISNGIAHWRTKAHKLFLWINLCRELTVDRLRQLLPNAWRVC</sequence>
<reference evidence="2 3" key="1">
    <citation type="journal article" date="2008" name="Proc. Natl. Acad. Sci. U.S.A.">
        <title>The genome sequence of Bifidobacterium longum subsp. infantis reveals adaptations for milk utilization within the infant microbiome.</title>
        <authorList>
            <person name="Sela D.A."/>
            <person name="Chapman J."/>
            <person name="Adeuya A."/>
            <person name="Kim J.H."/>
            <person name="Chen F."/>
            <person name="Whitehead T.R."/>
            <person name="Lapidus A."/>
            <person name="Rokhsar D.S."/>
            <person name="Lebrilla C.B."/>
            <person name="German J.B."/>
            <person name="Price N.P."/>
            <person name="Richardson P.M."/>
            <person name="Mills D.A."/>
        </authorList>
    </citation>
    <scope>NUCLEOTIDE SEQUENCE [LARGE SCALE GENOMIC DNA]</scope>
    <source>
        <strain evidence="3">ATCC 15697 / DSM 20088 / JCM 1222 / NCTC 11817 / S12 [JGI]</strain>
    </source>
</reference>
<dbReference type="KEGG" id="bln:Blon_1738"/>
<organism evidence="2 3">
    <name type="scientific">Bifidobacterium longum subsp. infantis (strain ATCC 15697 / DSM 20088 / JCM 1222 / NCTC 11817 / S12)</name>
    <dbReference type="NCBI Taxonomy" id="391904"/>
    <lineage>
        <taxon>Bacteria</taxon>
        <taxon>Bacillati</taxon>
        <taxon>Actinomycetota</taxon>
        <taxon>Actinomycetes</taxon>
        <taxon>Bifidobacteriales</taxon>
        <taxon>Bifidobacteriaceae</taxon>
        <taxon>Bifidobacterium</taxon>
    </lineage>
</organism>
<protein>
    <submittedName>
        <fullName evidence="2">Uncharacterized protein</fullName>
    </submittedName>
</protein>
<keyword evidence="1" id="KW-0472">Membrane</keyword>
<evidence type="ECO:0000313" key="2">
    <source>
        <dbReference type="EMBL" id="ACJ52813.1"/>
    </source>
</evidence>
<keyword evidence="1" id="KW-0812">Transmembrane</keyword>
<evidence type="ECO:0000256" key="1">
    <source>
        <dbReference type="SAM" id="Phobius"/>
    </source>
</evidence>
<gene>
    <name evidence="2" type="ordered locus">Blon_1738</name>
</gene>